<evidence type="ECO:0000313" key="15">
    <source>
        <dbReference type="Proteomes" id="UP001059041"/>
    </source>
</evidence>
<keyword evidence="6 12" id="KW-0472">Membrane</keyword>
<dbReference type="GO" id="GO:0006955">
    <property type="term" value="P:immune response"/>
    <property type="evidence" value="ECO:0007669"/>
    <property type="project" value="TreeGrafter"/>
</dbReference>
<dbReference type="SMART" id="SM00409">
    <property type="entry name" value="IG"/>
    <property type="match status" value="2"/>
</dbReference>
<dbReference type="AlphaFoldDB" id="A0A9W7TH12"/>
<keyword evidence="4" id="KW-0732">Signal</keyword>
<dbReference type="InterPro" id="IPR013106">
    <property type="entry name" value="Ig_V-set"/>
</dbReference>
<evidence type="ECO:0000256" key="9">
    <source>
        <dbReference type="ARBA" id="ARBA00023180"/>
    </source>
</evidence>
<feature type="domain" description="Ig-like" evidence="13">
    <location>
        <begin position="235"/>
        <end position="307"/>
    </location>
</feature>
<evidence type="ECO:0000256" key="4">
    <source>
        <dbReference type="ARBA" id="ARBA00022729"/>
    </source>
</evidence>
<dbReference type="EMBL" id="JAFHDT010000019">
    <property type="protein sequence ID" value="KAI7796281.1"/>
    <property type="molecule type" value="Genomic_DNA"/>
</dbReference>
<evidence type="ECO:0000256" key="2">
    <source>
        <dbReference type="ARBA" id="ARBA00022475"/>
    </source>
</evidence>
<dbReference type="Pfam" id="PF07686">
    <property type="entry name" value="V-set"/>
    <property type="match status" value="1"/>
</dbReference>
<dbReference type="InterPro" id="IPR053896">
    <property type="entry name" value="BTN3A2-like_Ig-C"/>
</dbReference>
<keyword evidence="15" id="KW-1185">Reference proteome</keyword>
<dbReference type="SUPFAM" id="SSF48726">
    <property type="entry name" value="Immunoglobulin"/>
    <property type="match status" value="2"/>
</dbReference>
<keyword evidence="5 12" id="KW-1133">Transmembrane helix</keyword>
<dbReference type="PANTHER" id="PTHR25466:SF3">
    <property type="entry name" value="PROGRAMMED CELL DEATH 1 LIGAND 1"/>
    <property type="match status" value="1"/>
</dbReference>
<dbReference type="InterPro" id="IPR007110">
    <property type="entry name" value="Ig-like_dom"/>
</dbReference>
<dbReference type="GO" id="GO:0071222">
    <property type="term" value="P:cellular response to lipopolysaccharide"/>
    <property type="evidence" value="ECO:0007669"/>
    <property type="project" value="TreeGrafter"/>
</dbReference>
<dbReference type="PANTHER" id="PTHR25466">
    <property type="entry name" value="T-LYMPHOCYTE ACTIVATION ANTIGEN"/>
    <property type="match status" value="1"/>
</dbReference>
<evidence type="ECO:0000256" key="7">
    <source>
        <dbReference type="ARBA" id="ARBA00023157"/>
    </source>
</evidence>
<keyword evidence="9" id="KW-0325">Glycoprotein</keyword>
<dbReference type="InterPro" id="IPR013783">
    <property type="entry name" value="Ig-like_fold"/>
</dbReference>
<dbReference type="InterPro" id="IPR036179">
    <property type="entry name" value="Ig-like_dom_sf"/>
</dbReference>
<evidence type="ECO:0000259" key="13">
    <source>
        <dbReference type="PROSITE" id="PS50835"/>
    </source>
</evidence>
<evidence type="ECO:0000256" key="1">
    <source>
        <dbReference type="ARBA" id="ARBA00004251"/>
    </source>
</evidence>
<evidence type="ECO:0000256" key="6">
    <source>
        <dbReference type="ARBA" id="ARBA00023136"/>
    </source>
</evidence>
<dbReference type="Proteomes" id="UP001059041">
    <property type="component" value="Linkage Group LG19"/>
</dbReference>
<comment type="subcellular location">
    <subcellularLocation>
        <location evidence="1">Cell membrane</location>
        <topology evidence="1">Single-pass type I membrane protein</topology>
    </subcellularLocation>
</comment>
<evidence type="ECO:0000256" key="12">
    <source>
        <dbReference type="SAM" id="Phobius"/>
    </source>
</evidence>
<keyword evidence="7" id="KW-1015">Disulfide bond</keyword>
<dbReference type="GO" id="GO:0007166">
    <property type="term" value="P:cell surface receptor signaling pathway"/>
    <property type="evidence" value="ECO:0007669"/>
    <property type="project" value="TreeGrafter"/>
</dbReference>
<feature type="domain" description="Ig-like" evidence="13">
    <location>
        <begin position="105"/>
        <end position="228"/>
    </location>
</feature>
<gene>
    <name evidence="14" type="ORF">IRJ41_020490</name>
</gene>
<dbReference type="GO" id="GO:0042102">
    <property type="term" value="P:positive regulation of T cell proliferation"/>
    <property type="evidence" value="ECO:0007669"/>
    <property type="project" value="TreeGrafter"/>
</dbReference>
<dbReference type="InterPro" id="IPR003599">
    <property type="entry name" value="Ig_sub"/>
</dbReference>
<dbReference type="GO" id="GO:0042130">
    <property type="term" value="P:negative regulation of T cell proliferation"/>
    <property type="evidence" value="ECO:0007669"/>
    <property type="project" value="TreeGrafter"/>
</dbReference>
<evidence type="ECO:0000256" key="5">
    <source>
        <dbReference type="ARBA" id="ARBA00022989"/>
    </source>
</evidence>
<keyword evidence="10" id="KW-0393">Immunoglobulin domain</keyword>
<proteinExistence type="predicted"/>
<dbReference type="SMART" id="SM00406">
    <property type="entry name" value="IGv"/>
    <property type="match status" value="1"/>
</dbReference>
<evidence type="ECO:0000256" key="3">
    <source>
        <dbReference type="ARBA" id="ARBA00022692"/>
    </source>
</evidence>
<evidence type="ECO:0000256" key="10">
    <source>
        <dbReference type="ARBA" id="ARBA00023319"/>
    </source>
</evidence>
<evidence type="ECO:0000256" key="11">
    <source>
        <dbReference type="SAM" id="MobiDB-lite"/>
    </source>
</evidence>
<protein>
    <recommendedName>
        <fullName evidence="13">Ig-like domain-containing protein</fullName>
    </recommendedName>
</protein>
<name>A0A9W7TH12_TRIRA</name>
<accession>A0A9W7TH12</accession>
<dbReference type="Pfam" id="PF22705">
    <property type="entry name" value="C2-set_3"/>
    <property type="match status" value="1"/>
</dbReference>
<reference evidence="14" key="1">
    <citation type="submission" date="2021-02" db="EMBL/GenBank/DDBJ databases">
        <title>Comparative genomics reveals that relaxation of natural selection precedes convergent phenotypic evolution of cavefish.</title>
        <authorList>
            <person name="Peng Z."/>
        </authorList>
    </citation>
    <scope>NUCLEOTIDE SEQUENCE</scope>
    <source>
        <tissue evidence="14">Muscle</tissue>
    </source>
</reference>
<dbReference type="GO" id="GO:0031295">
    <property type="term" value="P:T cell costimulation"/>
    <property type="evidence" value="ECO:0007669"/>
    <property type="project" value="TreeGrafter"/>
</dbReference>
<keyword evidence="8" id="KW-0675">Receptor</keyword>
<feature type="region of interest" description="Disordered" evidence="11">
    <location>
        <begin position="410"/>
        <end position="434"/>
    </location>
</feature>
<dbReference type="InterPro" id="IPR051713">
    <property type="entry name" value="T-cell_Activation_Regulation"/>
</dbReference>
<keyword evidence="3 12" id="KW-0812">Transmembrane</keyword>
<comment type="caution">
    <text evidence="14">The sequence shown here is derived from an EMBL/GenBank/DDBJ whole genome shotgun (WGS) entry which is preliminary data.</text>
</comment>
<evidence type="ECO:0000313" key="14">
    <source>
        <dbReference type="EMBL" id="KAI7796281.1"/>
    </source>
</evidence>
<dbReference type="Gene3D" id="2.60.40.10">
    <property type="entry name" value="Immunoglobulins"/>
    <property type="match status" value="2"/>
</dbReference>
<evidence type="ECO:0000256" key="8">
    <source>
        <dbReference type="ARBA" id="ARBA00023170"/>
    </source>
</evidence>
<dbReference type="PROSITE" id="PS50835">
    <property type="entry name" value="IG_LIKE"/>
    <property type="match status" value="2"/>
</dbReference>
<sequence length="434" mass="50367">MLKLTLKTQSQGCNCFFQTSFTGCLMISGPVRKLERIRIDGVLERNETKPPERIFQKVKTKILDKHRRSGSWFTHCCSSLQESHTFRSEAMRETLVLVFQALLWPAVSALFTVEKEQSSYEARLHDDIKLVCTFSKVKSLSDLHVIWRRIEPKPEEEVYRYKRGRKMQNFTHPDFRERAHLIHEQLNQNRAVLQLKKLRIKDSGIYQCIVKVGDDGDYDGDYKDITLSVTALHNPVKKKVQKTQLKDEVELSCEFEGYPLAQILWSDGQNINLTEKSRNSTRSTNEDLFNVTTRLAVRRDLSRNYTCSFLTEGRVRQTATFLIPHEIPSGSSHQYVWIGAVVVVLLVIVFVSIFHHRRKHSQKDRRNEASKCSLQFPQTPANTDSLLTVNENRAQIGDITREEHVEKLQTHRDALTQQYSRPVRDEEQTAVIPQ</sequence>
<dbReference type="PROSITE" id="PS51257">
    <property type="entry name" value="PROKAR_LIPOPROTEIN"/>
    <property type="match status" value="1"/>
</dbReference>
<keyword evidence="2" id="KW-1003">Cell membrane</keyword>
<dbReference type="GO" id="GO:0009897">
    <property type="term" value="C:external side of plasma membrane"/>
    <property type="evidence" value="ECO:0007669"/>
    <property type="project" value="TreeGrafter"/>
</dbReference>
<organism evidence="14 15">
    <name type="scientific">Triplophysa rosa</name>
    <name type="common">Cave loach</name>
    <dbReference type="NCBI Taxonomy" id="992332"/>
    <lineage>
        <taxon>Eukaryota</taxon>
        <taxon>Metazoa</taxon>
        <taxon>Chordata</taxon>
        <taxon>Craniata</taxon>
        <taxon>Vertebrata</taxon>
        <taxon>Euteleostomi</taxon>
        <taxon>Actinopterygii</taxon>
        <taxon>Neopterygii</taxon>
        <taxon>Teleostei</taxon>
        <taxon>Ostariophysi</taxon>
        <taxon>Cypriniformes</taxon>
        <taxon>Nemacheilidae</taxon>
        <taxon>Triplophysa</taxon>
    </lineage>
</organism>
<feature type="transmembrane region" description="Helical" evidence="12">
    <location>
        <begin position="335"/>
        <end position="356"/>
    </location>
</feature>